<evidence type="ECO:0000256" key="1">
    <source>
        <dbReference type="SAM" id="SignalP"/>
    </source>
</evidence>
<organism evidence="3 4">
    <name type="scientific">Nitrosomonas oligotropha</name>
    <dbReference type="NCBI Taxonomy" id="42354"/>
    <lineage>
        <taxon>Bacteria</taxon>
        <taxon>Pseudomonadati</taxon>
        <taxon>Pseudomonadota</taxon>
        <taxon>Betaproteobacteria</taxon>
        <taxon>Nitrosomonadales</taxon>
        <taxon>Nitrosomonadaceae</taxon>
        <taxon>Nitrosomonas</taxon>
    </lineage>
</organism>
<keyword evidence="1" id="KW-0732">Signal</keyword>
<sequence length="118" mass="13070">MKFSSLSLIALMGCLLFSSAQVMAIHHEPQDSQSPHASSVKMANNEGTVVDIIDTTGYTYMELENGGNRFWIAAPTTKVNKGDRIRFVQDMVMTNFTSKTLNRTFGTLVFVSSTEVKK</sequence>
<gene>
    <name evidence="2" type="ORF">C8R26_12011</name>
    <name evidence="3" type="ORF">SAMN05216333_1418</name>
</gene>
<evidence type="ECO:0000313" key="5">
    <source>
        <dbReference type="Proteomes" id="UP000244128"/>
    </source>
</evidence>
<accession>A0A1H8UVZ7</accession>
<dbReference type="EMBL" id="QAOI01000020">
    <property type="protein sequence ID" value="PTQ76249.1"/>
    <property type="molecule type" value="Genomic_DNA"/>
</dbReference>
<dbReference type="EMBL" id="FODO01000041">
    <property type="protein sequence ID" value="SEP07316.1"/>
    <property type="molecule type" value="Genomic_DNA"/>
</dbReference>
<feature type="chain" id="PRO_5036020710" description="NrfJ" evidence="1">
    <location>
        <begin position="25"/>
        <end position="118"/>
    </location>
</feature>
<evidence type="ECO:0000313" key="2">
    <source>
        <dbReference type="EMBL" id="PTQ76249.1"/>
    </source>
</evidence>
<dbReference type="OrthoDB" id="9180842at2"/>
<dbReference type="Proteomes" id="UP000244128">
    <property type="component" value="Unassembled WGS sequence"/>
</dbReference>
<reference evidence="2 5" key="3">
    <citation type="submission" date="2018-04" db="EMBL/GenBank/DDBJ databases">
        <title>Active sludge and wastewater microbial communities from Klosterneuburg, Austria.</title>
        <authorList>
            <person name="Wagner M."/>
        </authorList>
    </citation>
    <scope>NUCLEOTIDE SEQUENCE [LARGE SCALE GENOMIC DNA]</scope>
    <source>
        <strain evidence="2 5">Nm49</strain>
    </source>
</reference>
<keyword evidence="4" id="KW-1185">Reference proteome</keyword>
<dbReference type="Proteomes" id="UP000198814">
    <property type="component" value="Unassembled WGS sequence"/>
</dbReference>
<evidence type="ECO:0000313" key="3">
    <source>
        <dbReference type="EMBL" id="SEP07316.1"/>
    </source>
</evidence>
<dbReference type="STRING" id="42354.SAMN05216333_1418"/>
<dbReference type="AlphaFoldDB" id="A0A1H8UVZ7"/>
<evidence type="ECO:0000313" key="4">
    <source>
        <dbReference type="Proteomes" id="UP000198814"/>
    </source>
</evidence>
<dbReference type="RefSeq" id="WP_090322457.1">
    <property type="nucleotide sequence ID" value="NZ_FNOE01000044.1"/>
</dbReference>
<evidence type="ECO:0008006" key="6">
    <source>
        <dbReference type="Google" id="ProtNLM"/>
    </source>
</evidence>
<name>A0A1H8UVZ7_9PROT</name>
<proteinExistence type="predicted"/>
<reference evidence="3" key="2">
    <citation type="submission" date="2016-10" db="EMBL/GenBank/DDBJ databases">
        <authorList>
            <person name="de Groot N.N."/>
        </authorList>
    </citation>
    <scope>NUCLEOTIDE SEQUENCE [LARGE SCALE GENOMIC DNA]</scope>
    <source>
        <strain evidence="3">Nm76</strain>
    </source>
</reference>
<feature type="signal peptide" evidence="1">
    <location>
        <begin position="1"/>
        <end position="24"/>
    </location>
</feature>
<reference evidence="4" key="1">
    <citation type="submission" date="2016-10" db="EMBL/GenBank/DDBJ databases">
        <authorList>
            <person name="Varghese N."/>
            <person name="Submissions S."/>
        </authorList>
    </citation>
    <scope>NUCLEOTIDE SEQUENCE [LARGE SCALE GENOMIC DNA]</scope>
    <source>
        <strain evidence="4">Nm76</strain>
    </source>
</reference>
<protein>
    <recommendedName>
        <fullName evidence="6">NrfJ</fullName>
    </recommendedName>
</protein>